<dbReference type="Proteomes" id="UP000261828">
    <property type="component" value="Unassembled WGS sequence"/>
</dbReference>
<dbReference type="RefSeq" id="WP_116185521.1">
    <property type="nucleotide sequence ID" value="NZ_QTJX01000005.1"/>
</dbReference>
<name>A0A371JLY5_9FLAO</name>
<sequence length="161" mass="18738">MFKSSIDTLEQFKEILLDLPKESYASPCKILSDASIGQHTRHIIELYLCLIDGYDKADVSYDRRNRDKRIEQELPFAIERLNYIQKHLERPNKVLKVTYGLGDSETCLESNFYREVMYNLEHTIHHHALIKVGIQHFTSLHLPESFGVAPSTLQYRQACAQ</sequence>
<dbReference type="AlphaFoldDB" id="A0A371JLY5"/>
<evidence type="ECO:0000313" key="1">
    <source>
        <dbReference type="EMBL" id="RDY58051.1"/>
    </source>
</evidence>
<dbReference type="EMBL" id="QTJX01000005">
    <property type="protein sequence ID" value="RDY58051.1"/>
    <property type="molecule type" value="Genomic_DNA"/>
</dbReference>
<dbReference type="PANTHER" id="PTHR39473:SF1">
    <property type="entry name" value="DINB-LIKE DOMAIN-CONTAINING PROTEIN"/>
    <property type="match status" value="1"/>
</dbReference>
<dbReference type="PANTHER" id="PTHR39473">
    <property type="match status" value="1"/>
</dbReference>
<dbReference type="OrthoDB" id="1162179at2"/>
<comment type="caution">
    <text evidence="1">The sequence shown here is derived from an EMBL/GenBank/DDBJ whole genome shotgun (WGS) entry which is preliminary data.</text>
</comment>
<protein>
    <submittedName>
        <fullName evidence="1">DinB family protein</fullName>
    </submittedName>
</protein>
<reference evidence="1 2" key="1">
    <citation type="submission" date="2018-08" db="EMBL/GenBank/DDBJ databases">
        <title>Muricauda nanhaiensis sp. nov., isolated from seawater of the South China Sea.</title>
        <authorList>
            <person name="Dang Y."/>
        </authorList>
    </citation>
    <scope>NUCLEOTIDE SEQUENCE [LARGE SCALE GENOMIC DNA]</scope>
    <source>
        <strain evidence="1 2">SM1704</strain>
    </source>
</reference>
<keyword evidence="2" id="KW-1185">Reference proteome</keyword>
<evidence type="ECO:0000313" key="2">
    <source>
        <dbReference type="Proteomes" id="UP000261828"/>
    </source>
</evidence>
<accession>A0A371JLY5</accession>
<gene>
    <name evidence="1" type="ORF">DX873_16105</name>
</gene>
<proteinExistence type="predicted"/>
<organism evidence="1 2">
    <name type="scientific">Flagellimonas nanhaiensis</name>
    <dbReference type="NCBI Taxonomy" id="2292706"/>
    <lineage>
        <taxon>Bacteria</taxon>
        <taxon>Pseudomonadati</taxon>
        <taxon>Bacteroidota</taxon>
        <taxon>Flavobacteriia</taxon>
        <taxon>Flavobacteriales</taxon>
        <taxon>Flavobacteriaceae</taxon>
        <taxon>Flagellimonas</taxon>
    </lineage>
</organism>